<dbReference type="PANTHER" id="PTHR13407">
    <property type="entry name" value="RNF121 PROTEIN"/>
    <property type="match status" value="1"/>
</dbReference>
<evidence type="ECO:0000256" key="3">
    <source>
        <dbReference type="ARBA" id="ARBA00022723"/>
    </source>
</evidence>
<feature type="transmembrane region" description="Helical" evidence="6">
    <location>
        <begin position="165"/>
        <end position="184"/>
    </location>
</feature>
<gene>
    <name evidence="7" type="ORF">A3Q56_03199</name>
</gene>
<sequence length="265" mass="30809">MLPLNTSVMNDTVLFNVTDDAFLHPTRNHIHKDPQLHHFIIMIFIFCFILLFQYFIHKWKTTNFKSYQFVTLIVMYVIPLLISIRMFFIRFIFISSLYFLGNIYIIYKALQKPIDRNSPRLVYKWFIFLYSACYHIGIISYAIIIFSMLGITYLVHVDPANGIDLGILGVFYAVYFGIVSRDIADICTNKMAVNIGYISEDSIPARELKKNICSLCSNELDPSINPDEMVDSSDMELVQYFDRNSAIKTRSLDEIEGVIELDCNH</sequence>
<keyword evidence="2 6" id="KW-0812">Transmembrane</keyword>
<comment type="caution">
    <text evidence="7">The sequence shown here is derived from an EMBL/GenBank/DDBJ whole genome shotgun (WGS) entry which is preliminary data.</text>
</comment>
<protein>
    <recommendedName>
        <fullName evidence="9">RING finger protein 121</fullName>
    </recommendedName>
</protein>
<dbReference type="OrthoDB" id="446635at2759"/>
<feature type="transmembrane region" description="Helical" evidence="6">
    <location>
        <begin position="36"/>
        <end position="54"/>
    </location>
</feature>
<dbReference type="InterPro" id="IPR040176">
    <property type="entry name" value="RNF121/RNF175"/>
</dbReference>
<dbReference type="AlphaFoldDB" id="A0A177B5Y6"/>
<keyword evidence="3" id="KW-0479">Metal-binding</keyword>
<name>A0A177B5Y6_9BILA</name>
<dbReference type="GO" id="GO:0000139">
    <property type="term" value="C:Golgi membrane"/>
    <property type="evidence" value="ECO:0007669"/>
    <property type="project" value="TreeGrafter"/>
</dbReference>
<evidence type="ECO:0000256" key="2">
    <source>
        <dbReference type="ARBA" id="ARBA00022692"/>
    </source>
</evidence>
<evidence type="ECO:0000256" key="6">
    <source>
        <dbReference type="SAM" id="Phobius"/>
    </source>
</evidence>
<feature type="transmembrane region" description="Helical" evidence="6">
    <location>
        <begin position="127"/>
        <end position="153"/>
    </location>
</feature>
<accession>A0A177B5Y6</accession>
<comment type="subcellular location">
    <subcellularLocation>
        <location evidence="1">Membrane</location>
        <topology evidence="1">Multi-pass membrane protein</topology>
    </subcellularLocation>
</comment>
<dbReference type="EMBL" id="LWCA01000344">
    <property type="protein sequence ID" value="OAF69053.1"/>
    <property type="molecule type" value="Genomic_DNA"/>
</dbReference>
<feature type="non-terminal residue" evidence="7">
    <location>
        <position position="265"/>
    </location>
</feature>
<dbReference type="GO" id="GO:0046872">
    <property type="term" value="F:metal ion binding"/>
    <property type="evidence" value="ECO:0007669"/>
    <property type="project" value="UniProtKB-KW"/>
</dbReference>
<feature type="transmembrane region" description="Helical" evidence="6">
    <location>
        <begin position="66"/>
        <end position="82"/>
    </location>
</feature>
<proteinExistence type="predicted"/>
<evidence type="ECO:0000313" key="7">
    <source>
        <dbReference type="EMBL" id="OAF69053.1"/>
    </source>
</evidence>
<feature type="transmembrane region" description="Helical" evidence="6">
    <location>
        <begin position="88"/>
        <end position="107"/>
    </location>
</feature>
<dbReference type="Proteomes" id="UP000078046">
    <property type="component" value="Unassembled WGS sequence"/>
</dbReference>
<evidence type="ECO:0000256" key="4">
    <source>
        <dbReference type="ARBA" id="ARBA00022989"/>
    </source>
</evidence>
<dbReference type="PANTHER" id="PTHR13407:SF0">
    <property type="entry name" value="FI05221P"/>
    <property type="match status" value="1"/>
</dbReference>
<dbReference type="GO" id="GO:0036503">
    <property type="term" value="P:ERAD pathway"/>
    <property type="evidence" value="ECO:0007669"/>
    <property type="project" value="TreeGrafter"/>
</dbReference>
<evidence type="ECO:0000256" key="1">
    <source>
        <dbReference type="ARBA" id="ARBA00004141"/>
    </source>
</evidence>
<dbReference type="GO" id="GO:0061630">
    <property type="term" value="F:ubiquitin protein ligase activity"/>
    <property type="evidence" value="ECO:0007669"/>
    <property type="project" value="TreeGrafter"/>
</dbReference>
<organism evidence="7 8">
    <name type="scientific">Intoshia linei</name>
    <dbReference type="NCBI Taxonomy" id="1819745"/>
    <lineage>
        <taxon>Eukaryota</taxon>
        <taxon>Metazoa</taxon>
        <taxon>Spiralia</taxon>
        <taxon>Lophotrochozoa</taxon>
        <taxon>Mesozoa</taxon>
        <taxon>Orthonectida</taxon>
        <taxon>Rhopaluridae</taxon>
        <taxon>Intoshia</taxon>
    </lineage>
</organism>
<keyword evidence="5 6" id="KW-0472">Membrane</keyword>
<evidence type="ECO:0008006" key="9">
    <source>
        <dbReference type="Google" id="ProtNLM"/>
    </source>
</evidence>
<keyword evidence="4 6" id="KW-1133">Transmembrane helix</keyword>
<keyword evidence="8" id="KW-1185">Reference proteome</keyword>
<dbReference type="GO" id="GO:0005789">
    <property type="term" value="C:endoplasmic reticulum membrane"/>
    <property type="evidence" value="ECO:0007669"/>
    <property type="project" value="TreeGrafter"/>
</dbReference>
<reference evidence="7 8" key="1">
    <citation type="submission" date="2016-04" db="EMBL/GenBank/DDBJ databases">
        <title>The genome of Intoshia linei affirms orthonectids as highly simplified spiralians.</title>
        <authorList>
            <person name="Mikhailov K.V."/>
            <person name="Slusarev G.S."/>
            <person name="Nikitin M.A."/>
            <person name="Logacheva M.D."/>
            <person name="Penin A."/>
            <person name="Aleoshin V."/>
            <person name="Panchin Y.V."/>
        </authorList>
    </citation>
    <scope>NUCLEOTIDE SEQUENCE [LARGE SCALE GENOMIC DNA]</scope>
    <source>
        <strain evidence="7">Intl2013</strain>
        <tissue evidence="7">Whole animal</tissue>
    </source>
</reference>
<evidence type="ECO:0000313" key="8">
    <source>
        <dbReference type="Proteomes" id="UP000078046"/>
    </source>
</evidence>
<evidence type="ECO:0000256" key="5">
    <source>
        <dbReference type="ARBA" id="ARBA00023136"/>
    </source>
</evidence>